<sequence>MVRLEKSAVAKKGQANKTPFCYRRAIFPRHDRDCPSHDAGPPRKLMGVDARDKRGHDGLDIEEP</sequence>
<dbReference type="RefSeq" id="WP_155445680.1">
    <property type="nucleotide sequence ID" value="NZ_JAOQNR010000004.1"/>
</dbReference>
<protein>
    <submittedName>
        <fullName evidence="2">Uncharacterized protein</fullName>
    </submittedName>
</protein>
<comment type="caution">
    <text evidence="2">The sequence shown here is derived from an EMBL/GenBank/DDBJ whole genome shotgun (WGS) entry which is preliminary data.</text>
</comment>
<feature type="compositionally biased region" description="Basic and acidic residues" evidence="1">
    <location>
        <begin position="49"/>
        <end position="64"/>
    </location>
</feature>
<accession>A0A6N8DK80</accession>
<reference evidence="2 3" key="1">
    <citation type="submission" date="2019-11" db="EMBL/GenBank/DDBJ databases">
        <title>Whole-genome sequence of a Rhodoblastus acidophilus DSM 142.</title>
        <authorList>
            <person name="Kyndt J.A."/>
            <person name="Meyer T.E."/>
        </authorList>
    </citation>
    <scope>NUCLEOTIDE SEQUENCE [LARGE SCALE GENOMIC DNA]</scope>
    <source>
        <strain evidence="2 3">DSM 142</strain>
    </source>
</reference>
<evidence type="ECO:0000313" key="3">
    <source>
        <dbReference type="Proteomes" id="UP000439113"/>
    </source>
</evidence>
<evidence type="ECO:0000313" key="2">
    <source>
        <dbReference type="EMBL" id="MTV30990.1"/>
    </source>
</evidence>
<organism evidence="2 3">
    <name type="scientific">Rhodoblastus acidophilus</name>
    <name type="common">Rhodopseudomonas acidophila</name>
    <dbReference type="NCBI Taxonomy" id="1074"/>
    <lineage>
        <taxon>Bacteria</taxon>
        <taxon>Pseudomonadati</taxon>
        <taxon>Pseudomonadota</taxon>
        <taxon>Alphaproteobacteria</taxon>
        <taxon>Hyphomicrobiales</taxon>
        <taxon>Rhodoblastaceae</taxon>
        <taxon>Rhodoblastus</taxon>
    </lineage>
</organism>
<dbReference type="Proteomes" id="UP000439113">
    <property type="component" value="Unassembled WGS sequence"/>
</dbReference>
<proteinExistence type="predicted"/>
<dbReference type="AlphaFoldDB" id="A0A6N8DK80"/>
<evidence type="ECO:0000256" key="1">
    <source>
        <dbReference type="SAM" id="MobiDB-lite"/>
    </source>
</evidence>
<feature type="region of interest" description="Disordered" evidence="1">
    <location>
        <begin position="31"/>
        <end position="64"/>
    </location>
</feature>
<name>A0A6N8DK80_RHOAC</name>
<dbReference type="EMBL" id="WNKS01000005">
    <property type="protein sequence ID" value="MTV30990.1"/>
    <property type="molecule type" value="Genomic_DNA"/>
</dbReference>
<gene>
    <name evidence="2" type="ORF">GJ654_08275</name>
</gene>